<evidence type="ECO:0000256" key="4">
    <source>
        <dbReference type="ARBA" id="ARBA00022801"/>
    </source>
</evidence>
<evidence type="ECO:0000256" key="5">
    <source>
        <dbReference type="ARBA" id="ARBA00022825"/>
    </source>
</evidence>
<dbReference type="InterPro" id="IPR011659">
    <property type="entry name" value="WD40"/>
</dbReference>
<dbReference type="Gene3D" id="2.120.10.30">
    <property type="entry name" value="TolB, C-terminal domain"/>
    <property type="match status" value="2"/>
</dbReference>
<feature type="domain" description="Peptidase S9 prolyl oligopeptidase catalytic" evidence="7">
    <location>
        <begin position="478"/>
        <end position="676"/>
    </location>
</feature>
<dbReference type="Pfam" id="PF00326">
    <property type="entry name" value="Peptidase_S9"/>
    <property type="match status" value="1"/>
</dbReference>
<dbReference type="OrthoDB" id="108903at2"/>
<dbReference type="AlphaFoldDB" id="A0A062XSG8"/>
<keyword evidence="9" id="KW-1185">Reference proteome</keyword>
<comment type="caution">
    <text evidence="8">The sequence shown here is derived from an EMBL/GenBank/DDBJ whole genome shotgun (WGS) entry which is preliminary data.</text>
</comment>
<dbReference type="RefSeq" id="WP_038049051.1">
    <property type="nucleotide sequence ID" value="NZ_JMFG01000017.1"/>
</dbReference>
<evidence type="ECO:0000256" key="3">
    <source>
        <dbReference type="ARBA" id="ARBA00022729"/>
    </source>
</evidence>
<dbReference type="Gene3D" id="3.40.50.1820">
    <property type="entry name" value="alpha/beta hydrolase"/>
    <property type="match status" value="1"/>
</dbReference>
<evidence type="ECO:0000313" key="9">
    <source>
        <dbReference type="Proteomes" id="UP000027284"/>
    </source>
</evidence>
<organism evidence="8 9">
    <name type="scientific">Thermoanaerobaculum aquaticum</name>
    <dbReference type="NCBI Taxonomy" id="1312852"/>
    <lineage>
        <taxon>Bacteria</taxon>
        <taxon>Pseudomonadati</taxon>
        <taxon>Acidobacteriota</taxon>
        <taxon>Thermoanaerobaculia</taxon>
        <taxon>Thermoanaerobaculales</taxon>
        <taxon>Thermoanaerobaculaceae</taxon>
        <taxon>Thermoanaerobaculum</taxon>
    </lineage>
</organism>
<evidence type="ECO:0000259" key="7">
    <source>
        <dbReference type="Pfam" id="PF00326"/>
    </source>
</evidence>
<protein>
    <recommendedName>
        <fullName evidence="7">Peptidase S9 prolyl oligopeptidase catalytic domain-containing protein</fullName>
    </recommendedName>
</protein>
<evidence type="ECO:0000256" key="2">
    <source>
        <dbReference type="ARBA" id="ARBA00022670"/>
    </source>
</evidence>
<comment type="similarity">
    <text evidence="1">Belongs to the peptidase S9C family.</text>
</comment>
<accession>A0A062XSG8</accession>
<gene>
    <name evidence="8" type="ORF">EG19_02885</name>
</gene>
<dbReference type="Proteomes" id="UP000027284">
    <property type="component" value="Unassembled WGS sequence"/>
</dbReference>
<keyword evidence="2" id="KW-0645">Protease</keyword>
<feature type="signal peptide" evidence="6">
    <location>
        <begin position="1"/>
        <end position="19"/>
    </location>
</feature>
<dbReference type="GO" id="GO:0004252">
    <property type="term" value="F:serine-type endopeptidase activity"/>
    <property type="evidence" value="ECO:0007669"/>
    <property type="project" value="TreeGrafter"/>
</dbReference>
<dbReference type="GO" id="GO:0006508">
    <property type="term" value="P:proteolysis"/>
    <property type="evidence" value="ECO:0007669"/>
    <property type="project" value="UniProtKB-KW"/>
</dbReference>
<keyword evidence="5" id="KW-0720">Serine protease</keyword>
<sequence>MKAKTFLTIVLTLATAAYAGEKRAFTIADHFRVVGVADPQVSPDGAWVAYVTNHTDLERGKRWSHIWLMPTAGGTPRQLTQGEFANSSPAFSPDGKFLAFVSNREDKTPQVYLLPMAGGEPRKLTSFPGGVSDPIWHPSGKFLAVTAQVYPECGANVECHKKISEGVEKGPLFAHLADDLLFRHWDSWRDGLYTHVLLVRVADGTLVDLTPGSFDAPTFSLGGDPGYAFSPDGQALVYVSNHDPDPALSTNADLWWLPLDGEGNPKGEARNLTAANKGWDGHPVFSPDGKFLAYRTQKTPGYESDLFRLAVYDLKTGSSRVVSGSFDNWIVDHAFSSDGKAIFFKAEEAGRTPVYRLDLASGSFAKILTDATIDALVVSPQNQLLYSRRSVGEPPELYAFDLQTRSRRQLTQHNQALKDEVDIRPAEELWVDSGRGYKIHVFLVKPHNFDPNKKYPLILNVHGGPQSQWADAYRGDWQVYPGLGYLVAFANPTGSTGYGQAFVDAIARDWGGRVFEDLMAVTDYLEKLPFVDKNRMGAMGWSYGGYMMMWFAGHTQRFAALAAMMGVYNLEAFWGSTEELWFPEHDLGGLPWASEDYRKFSPSSFAKNFRTPTLVITGEKDFRVPYTQSLEFFTALRRQGVPARLVVFPNASHWPSWYDMAFYYLLHADWFHRYLGGDPPPWDIQQFLRNQVFEKKP</sequence>
<dbReference type="SUPFAM" id="SSF82171">
    <property type="entry name" value="DPP6 N-terminal domain-like"/>
    <property type="match status" value="1"/>
</dbReference>
<dbReference type="InterPro" id="IPR001375">
    <property type="entry name" value="Peptidase_S9_cat"/>
</dbReference>
<dbReference type="PANTHER" id="PTHR42776:SF13">
    <property type="entry name" value="DIPEPTIDYL-PEPTIDASE 5"/>
    <property type="match status" value="1"/>
</dbReference>
<evidence type="ECO:0000256" key="1">
    <source>
        <dbReference type="ARBA" id="ARBA00010040"/>
    </source>
</evidence>
<proteinExistence type="inferred from homology"/>
<feature type="chain" id="PRO_5001620746" description="Peptidase S9 prolyl oligopeptidase catalytic domain-containing protein" evidence="6">
    <location>
        <begin position="20"/>
        <end position="697"/>
    </location>
</feature>
<dbReference type="STRING" id="1312852.EG19_02885"/>
<dbReference type="EMBL" id="JMFG01000017">
    <property type="protein sequence ID" value="KDA53778.1"/>
    <property type="molecule type" value="Genomic_DNA"/>
</dbReference>
<dbReference type="PANTHER" id="PTHR42776">
    <property type="entry name" value="SERINE PEPTIDASE S9 FAMILY MEMBER"/>
    <property type="match status" value="1"/>
</dbReference>
<dbReference type="Pfam" id="PF07676">
    <property type="entry name" value="PD40"/>
    <property type="match status" value="3"/>
</dbReference>
<dbReference type="SUPFAM" id="SSF53474">
    <property type="entry name" value="alpha/beta-Hydrolases"/>
    <property type="match status" value="1"/>
</dbReference>
<reference evidence="8 9" key="1">
    <citation type="submission" date="2014-04" db="EMBL/GenBank/DDBJ databases">
        <title>The Genome Sequence of Thermoanaerobaculum aquaticum MP-01, The First Cultivated Group 23 Acidobacterium.</title>
        <authorList>
            <person name="Stamps B.W."/>
            <person name="Losey N.A."/>
            <person name="Lawson P.A."/>
            <person name="Stevenson B.S."/>
        </authorList>
    </citation>
    <scope>NUCLEOTIDE SEQUENCE [LARGE SCALE GENOMIC DNA]</scope>
    <source>
        <strain evidence="8 9">MP-01</strain>
    </source>
</reference>
<name>A0A062XSG8_9BACT</name>
<evidence type="ECO:0000313" key="8">
    <source>
        <dbReference type="EMBL" id="KDA53778.1"/>
    </source>
</evidence>
<keyword evidence="4" id="KW-0378">Hydrolase</keyword>
<keyword evidence="3 6" id="KW-0732">Signal</keyword>
<dbReference type="FunFam" id="3.40.50.1820:FF:000028">
    <property type="entry name" value="S9 family peptidase"/>
    <property type="match status" value="1"/>
</dbReference>
<evidence type="ECO:0000256" key="6">
    <source>
        <dbReference type="SAM" id="SignalP"/>
    </source>
</evidence>
<dbReference type="InterPro" id="IPR011042">
    <property type="entry name" value="6-blade_b-propeller_TolB-like"/>
</dbReference>
<dbReference type="InterPro" id="IPR029058">
    <property type="entry name" value="AB_hydrolase_fold"/>
</dbReference>